<dbReference type="InterPro" id="IPR015915">
    <property type="entry name" value="Kelch-typ_b-propeller"/>
</dbReference>
<dbReference type="EMBL" id="OVEO01000001">
    <property type="protein sequence ID" value="SPQ93717.1"/>
    <property type="molecule type" value="Genomic_DNA"/>
</dbReference>
<evidence type="ECO:0000313" key="5">
    <source>
        <dbReference type="EMBL" id="SPQ93717.1"/>
    </source>
</evidence>
<dbReference type="Gene3D" id="2.120.10.80">
    <property type="entry name" value="Kelch-type beta propeller"/>
    <property type="match status" value="1"/>
</dbReference>
<geneLocation type="mitochondrion" evidence="5"/>
<dbReference type="PROSITE" id="PS50181">
    <property type="entry name" value="FBOX"/>
    <property type="match status" value="1"/>
</dbReference>
<keyword evidence="1" id="KW-0880">Kelch repeat</keyword>
<dbReference type="Pfam" id="PF24681">
    <property type="entry name" value="Kelch_KLHDC2_KLHL20_DRC7"/>
    <property type="match status" value="1"/>
</dbReference>
<dbReference type="STRING" id="37360.A0A0G4J3C9"/>
<dbReference type="PANTHER" id="PTHR46093:SF18">
    <property type="entry name" value="FIBRONECTIN TYPE-III DOMAIN-CONTAINING PROTEIN"/>
    <property type="match status" value="1"/>
</dbReference>
<reference evidence="5 7" key="2">
    <citation type="submission" date="2018-03" db="EMBL/GenBank/DDBJ databases">
        <authorList>
            <person name="Fogelqvist J."/>
        </authorList>
    </citation>
    <scope>NUCLEOTIDE SEQUENCE [LARGE SCALE GENOMIC DNA]</scope>
</reference>
<dbReference type="InterPro" id="IPR036047">
    <property type="entry name" value="F-box-like_dom_sf"/>
</dbReference>
<reference evidence="4 6" key="1">
    <citation type="submission" date="2015-02" db="EMBL/GenBank/DDBJ databases">
        <authorList>
            <person name="Chooi Y.-H."/>
        </authorList>
    </citation>
    <scope>NUCLEOTIDE SEQUENCE [LARGE SCALE GENOMIC DNA]</scope>
    <source>
        <strain evidence="4">E3</strain>
    </source>
</reference>
<organism evidence="4 6">
    <name type="scientific">Plasmodiophora brassicae</name>
    <name type="common">Clubroot disease agent</name>
    <dbReference type="NCBI Taxonomy" id="37360"/>
    <lineage>
        <taxon>Eukaryota</taxon>
        <taxon>Sar</taxon>
        <taxon>Rhizaria</taxon>
        <taxon>Endomyxa</taxon>
        <taxon>Phytomyxea</taxon>
        <taxon>Plasmodiophorida</taxon>
        <taxon>Plasmodiophoridae</taxon>
        <taxon>Plasmodiophora</taxon>
    </lineage>
</organism>
<gene>
    <name evidence="4" type="ORF">PBRA_002355</name>
    <name evidence="5" type="ORF">PLBR_LOCUS932</name>
</gene>
<dbReference type="PANTHER" id="PTHR46093">
    <property type="entry name" value="ACYL-COA-BINDING DOMAIN-CONTAINING PROTEIN 5"/>
    <property type="match status" value="1"/>
</dbReference>
<evidence type="ECO:0000256" key="2">
    <source>
        <dbReference type="ARBA" id="ARBA00022737"/>
    </source>
</evidence>
<feature type="domain" description="F-box" evidence="3">
    <location>
        <begin position="11"/>
        <end position="57"/>
    </location>
</feature>
<dbReference type="SMART" id="SM00256">
    <property type="entry name" value="FBOX"/>
    <property type="match status" value="1"/>
</dbReference>
<name>A0A0G4J3C9_PLABS</name>
<evidence type="ECO:0000259" key="3">
    <source>
        <dbReference type="PROSITE" id="PS50181"/>
    </source>
</evidence>
<evidence type="ECO:0000313" key="7">
    <source>
        <dbReference type="Proteomes" id="UP000290189"/>
    </source>
</evidence>
<evidence type="ECO:0000313" key="6">
    <source>
        <dbReference type="Proteomes" id="UP000039324"/>
    </source>
</evidence>
<dbReference type="Gene3D" id="1.20.1280.50">
    <property type="match status" value="1"/>
</dbReference>
<proteinExistence type="predicted"/>
<keyword evidence="5" id="KW-0496">Mitochondrion</keyword>
<dbReference type="Pfam" id="PF12937">
    <property type="entry name" value="F-box-like"/>
    <property type="match status" value="1"/>
</dbReference>
<dbReference type="InterPro" id="IPR001810">
    <property type="entry name" value="F-box_dom"/>
</dbReference>
<protein>
    <recommendedName>
        <fullName evidence="3">F-box domain-containing protein</fullName>
    </recommendedName>
</protein>
<dbReference type="Proteomes" id="UP000290189">
    <property type="component" value="Unassembled WGS sequence"/>
</dbReference>
<dbReference type="Proteomes" id="UP000039324">
    <property type="component" value="Unassembled WGS sequence"/>
</dbReference>
<dbReference type="SUPFAM" id="SSF117281">
    <property type="entry name" value="Kelch motif"/>
    <property type="match status" value="1"/>
</dbReference>
<dbReference type="AlphaFoldDB" id="A0A0G4J3C9"/>
<accession>A0A0G4J3C9</accession>
<evidence type="ECO:0000313" key="4">
    <source>
        <dbReference type="EMBL" id="CEP02090.1"/>
    </source>
</evidence>
<sequence length="397" mass="43872">MASAKRRRLIEPTLDAFPDPMLDAVVAFLNARDLCLASVVSHRFRRLCDSNRAWARLLDPAFMETLACLDTDRQRPARELVQRVLQPGRFFTRLAWVPLHTTCPGANTGPSPVKFHTATYLPHLNAILHFGGFLGPALTDDATVLHLDSHTWERVPTVGAVPCARAGHVSVAIGTRVYVMGGLTDVDEPSDSVHVLETSSVPMRWSSRTAKGDRPKVRVNRFLHRAHVAGHEIVVAGTWDGAFVARDWIQVRALDTRTMSWRFCAGFGASDLYNASVVINGNLHVIDSKHLTQVDIWGKSTPHQVIMSETWPYDESEEIHAVAVGNKAICWQAWMPRVFDVEARRWLPVTIDDRHDAPNLGRGLAFCSAGASLVVTGIPSNNRGATMTAWALAPVTF</sequence>
<keyword evidence="2" id="KW-0677">Repeat</keyword>
<dbReference type="OrthoDB" id="10251809at2759"/>
<dbReference type="SUPFAM" id="SSF81383">
    <property type="entry name" value="F-box domain"/>
    <property type="match status" value="1"/>
</dbReference>
<evidence type="ECO:0000256" key="1">
    <source>
        <dbReference type="ARBA" id="ARBA00022441"/>
    </source>
</evidence>
<dbReference type="EMBL" id="CDSF01000122">
    <property type="protein sequence ID" value="CEP02090.1"/>
    <property type="molecule type" value="Genomic_DNA"/>
</dbReference>
<keyword evidence="6" id="KW-1185">Reference proteome</keyword>